<evidence type="ECO:0000256" key="2">
    <source>
        <dbReference type="ARBA" id="ARBA00007665"/>
    </source>
</evidence>
<keyword evidence="6" id="KW-0346">Stress response</keyword>
<dbReference type="InterPro" id="IPR020568">
    <property type="entry name" value="Ribosomal_Su5_D2-typ_SF"/>
</dbReference>
<dbReference type="GO" id="GO:0006446">
    <property type="term" value="P:regulation of translational initiation"/>
    <property type="evidence" value="ECO:0007669"/>
    <property type="project" value="TreeGrafter"/>
</dbReference>
<dbReference type="InterPro" id="IPR016135">
    <property type="entry name" value="UBQ-conjugating_enzyme/RWD"/>
</dbReference>
<dbReference type="RefSeq" id="XP_002848957.1">
    <property type="nucleotide sequence ID" value="XM_002848911.1"/>
</dbReference>
<dbReference type="InterPro" id="IPR006575">
    <property type="entry name" value="RWD_dom"/>
</dbReference>
<dbReference type="OMA" id="HLMQVMD"/>
<dbReference type="InterPro" id="IPR023582">
    <property type="entry name" value="Impact"/>
</dbReference>
<keyword evidence="5" id="KW-0810">Translation regulation</keyword>
<dbReference type="PANTHER" id="PTHR16301">
    <property type="entry name" value="IMPACT-RELATED"/>
    <property type="match status" value="1"/>
</dbReference>
<dbReference type="AlphaFoldDB" id="C5FI92"/>
<dbReference type="VEuPathDB" id="FungiDB:MCYG_01891"/>
<evidence type="ECO:0000313" key="9">
    <source>
        <dbReference type="EMBL" id="EEQ29072.1"/>
    </source>
</evidence>
<comment type="similarity">
    <text evidence="2">Belongs to the IMPACT family.</text>
</comment>
<organism evidence="9 10">
    <name type="scientific">Arthroderma otae (strain ATCC MYA-4605 / CBS 113480)</name>
    <name type="common">Microsporum canis</name>
    <dbReference type="NCBI Taxonomy" id="554155"/>
    <lineage>
        <taxon>Eukaryota</taxon>
        <taxon>Fungi</taxon>
        <taxon>Dikarya</taxon>
        <taxon>Ascomycota</taxon>
        <taxon>Pezizomycotina</taxon>
        <taxon>Eurotiomycetes</taxon>
        <taxon>Eurotiomycetidae</taxon>
        <taxon>Onygenales</taxon>
        <taxon>Arthrodermataceae</taxon>
        <taxon>Microsporum</taxon>
    </lineage>
</organism>
<dbReference type="PROSITE" id="PS50908">
    <property type="entry name" value="RWD"/>
    <property type="match status" value="1"/>
</dbReference>
<dbReference type="HOGENOM" id="CLU_045276_0_1_1"/>
<dbReference type="PANTHER" id="PTHR16301:SF25">
    <property type="entry name" value="PROTEIN IMPACT"/>
    <property type="match status" value="1"/>
</dbReference>
<dbReference type="InterPro" id="IPR020569">
    <property type="entry name" value="UPF0029_Impact_CS"/>
</dbReference>
<dbReference type="GeneID" id="9229008"/>
<dbReference type="PROSITE" id="PS00910">
    <property type="entry name" value="UPF0029"/>
    <property type="match status" value="1"/>
</dbReference>
<feature type="region of interest" description="Disordered" evidence="7">
    <location>
        <begin position="121"/>
        <end position="145"/>
    </location>
</feature>
<evidence type="ECO:0000256" key="4">
    <source>
        <dbReference type="ARBA" id="ARBA00022491"/>
    </source>
</evidence>
<dbReference type="Proteomes" id="UP000002035">
    <property type="component" value="Unassembled WGS sequence"/>
</dbReference>
<name>C5FI92_ARTOC</name>
<evidence type="ECO:0000259" key="8">
    <source>
        <dbReference type="PROSITE" id="PS50908"/>
    </source>
</evidence>
<dbReference type="STRING" id="554155.C5FI92"/>
<dbReference type="InterPro" id="IPR036956">
    <property type="entry name" value="Impact_N_sf"/>
</dbReference>
<sequence>MNGEERRIQNEDLAEEIDAVNAIYGPSTITLTTSSPHPVFAIQHTIILTIPNHETVSFLLGFDAEYPSTPPRVLGPASSGSRGEGKKWADILTESVGRVWTEGSVCLYDLIVDAEERFDELKSTQNEKEESDTADQETSASTIQKSDLHSFGLTASPPWVISDPITEKKSVFVARAATVESKEQAEKYLDHLLATEKKVASATHNITAWRIRQSQQPSDGQRQQPGRDTVIQDFDDDGESAAGGRLLHLMQLMGVLDVVVVVTRWYGGVKLGPDRFRIINAAARDALVKGGFEASPSAEKGKKKGKK</sequence>
<evidence type="ECO:0000256" key="7">
    <source>
        <dbReference type="SAM" id="MobiDB-lite"/>
    </source>
</evidence>
<dbReference type="Pfam" id="PF01205">
    <property type="entry name" value="Impact_N"/>
    <property type="match status" value="1"/>
</dbReference>
<dbReference type="Gene3D" id="3.30.230.30">
    <property type="entry name" value="Impact, N-terminal domain"/>
    <property type="match status" value="1"/>
</dbReference>
<evidence type="ECO:0000256" key="5">
    <source>
        <dbReference type="ARBA" id="ARBA00022845"/>
    </source>
</evidence>
<comment type="subcellular location">
    <subcellularLocation>
        <location evidence="1">Cytoplasm</location>
    </subcellularLocation>
</comment>
<dbReference type="SUPFAM" id="SSF54495">
    <property type="entry name" value="UBC-like"/>
    <property type="match status" value="1"/>
</dbReference>
<proteinExistence type="inferred from homology"/>
<dbReference type="GO" id="GO:0140469">
    <property type="term" value="P:GCN2-mediated signaling"/>
    <property type="evidence" value="ECO:0007669"/>
    <property type="project" value="TreeGrafter"/>
</dbReference>
<dbReference type="CDD" id="cd23822">
    <property type="entry name" value="RWD_ScYIH1-like"/>
    <property type="match status" value="1"/>
</dbReference>
<evidence type="ECO:0000313" key="10">
    <source>
        <dbReference type="Proteomes" id="UP000002035"/>
    </source>
</evidence>
<keyword evidence="10" id="KW-1185">Reference proteome</keyword>
<keyword evidence="3" id="KW-0963">Cytoplasm</keyword>
<dbReference type="GO" id="GO:0005737">
    <property type="term" value="C:cytoplasm"/>
    <property type="evidence" value="ECO:0007669"/>
    <property type="project" value="UniProtKB-SubCell"/>
</dbReference>
<dbReference type="InterPro" id="IPR001498">
    <property type="entry name" value="Impact_N"/>
</dbReference>
<evidence type="ECO:0000256" key="3">
    <source>
        <dbReference type="ARBA" id="ARBA00022490"/>
    </source>
</evidence>
<keyword evidence="4" id="KW-0678">Repressor</keyword>
<dbReference type="eggNOG" id="KOG3299">
    <property type="taxonomic scope" value="Eukaryota"/>
</dbReference>
<gene>
    <name evidence="9" type="ORF">MCYG_01891</name>
</gene>
<evidence type="ECO:0000256" key="6">
    <source>
        <dbReference type="ARBA" id="ARBA00023016"/>
    </source>
</evidence>
<evidence type="ECO:0000256" key="1">
    <source>
        <dbReference type="ARBA" id="ARBA00004496"/>
    </source>
</evidence>
<protein>
    <submittedName>
        <fullName evidence="9">Impact family protein</fullName>
    </submittedName>
</protein>
<dbReference type="OrthoDB" id="69641at2759"/>
<dbReference type="SUPFAM" id="SSF54211">
    <property type="entry name" value="Ribosomal protein S5 domain 2-like"/>
    <property type="match status" value="1"/>
</dbReference>
<reference evidence="10" key="1">
    <citation type="journal article" date="2012" name="MBio">
        <title>Comparative genome analysis of Trichophyton rubrum and related dermatophytes reveals candidate genes involved in infection.</title>
        <authorList>
            <person name="Martinez D.A."/>
            <person name="Oliver B.G."/>
            <person name="Graeser Y."/>
            <person name="Goldberg J.M."/>
            <person name="Li W."/>
            <person name="Martinez-Rossi N.M."/>
            <person name="Monod M."/>
            <person name="Shelest E."/>
            <person name="Barton R.C."/>
            <person name="Birch E."/>
            <person name="Brakhage A.A."/>
            <person name="Chen Z."/>
            <person name="Gurr S.J."/>
            <person name="Heiman D."/>
            <person name="Heitman J."/>
            <person name="Kosti I."/>
            <person name="Rossi A."/>
            <person name="Saif S."/>
            <person name="Samalova M."/>
            <person name="Saunders C.W."/>
            <person name="Shea T."/>
            <person name="Summerbell R.C."/>
            <person name="Xu J."/>
            <person name="Young S."/>
            <person name="Zeng Q."/>
            <person name="Birren B.W."/>
            <person name="Cuomo C.A."/>
            <person name="White T.C."/>
        </authorList>
    </citation>
    <scope>NUCLEOTIDE SEQUENCE [LARGE SCALE GENOMIC DNA]</scope>
    <source>
        <strain evidence="10">ATCC MYA-4605 / CBS 113480</strain>
    </source>
</reference>
<feature type="compositionally biased region" description="Polar residues" evidence="7">
    <location>
        <begin position="136"/>
        <end position="145"/>
    </location>
</feature>
<dbReference type="Pfam" id="PF05773">
    <property type="entry name" value="RWD"/>
    <property type="match status" value="1"/>
</dbReference>
<feature type="domain" description="RWD" evidence="8">
    <location>
        <begin position="15"/>
        <end position="121"/>
    </location>
</feature>
<accession>C5FI92</accession>
<dbReference type="EMBL" id="DS995702">
    <property type="protein sequence ID" value="EEQ29072.1"/>
    <property type="molecule type" value="Genomic_DNA"/>
</dbReference>